<gene>
    <name evidence="9" type="ORF">M0812_05436</name>
</gene>
<dbReference type="GO" id="GO:0032934">
    <property type="term" value="F:sterol binding"/>
    <property type="evidence" value="ECO:0007669"/>
    <property type="project" value="InterPro"/>
</dbReference>
<comment type="similarity">
    <text evidence="2">Belongs to the NPC2 family.</text>
</comment>
<dbReference type="InterPro" id="IPR036846">
    <property type="entry name" value="GM2-AP_sf"/>
</dbReference>
<feature type="signal peptide" evidence="7">
    <location>
        <begin position="1"/>
        <end position="16"/>
    </location>
</feature>
<feature type="domain" description="MD-2-related lipid-recognition" evidence="8">
    <location>
        <begin position="19"/>
        <end position="138"/>
    </location>
</feature>
<dbReference type="SUPFAM" id="SSF81296">
    <property type="entry name" value="E set domains"/>
    <property type="match status" value="1"/>
</dbReference>
<comment type="subunit">
    <text evidence="3">Monomer.</text>
</comment>
<reference evidence="9" key="1">
    <citation type="submission" date="2022-08" db="EMBL/GenBank/DDBJ databases">
        <title>Novel sulphate-reducing endosymbionts in the free-living metamonad Anaeramoeba.</title>
        <authorList>
            <person name="Jerlstrom-Hultqvist J."/>
            <person name="Cepicka I."/>
            <person name="Gallot-Lavallee L."/>
            <person name="Salas-Leiva D."/>
            <person name="Curtis B.A."/>
            <person name="Zahonova K."/>
            <person name="Pipaliya S."/>
            <person name="Dacks J."/>
            <person name="Roger A.J."/>
        </authorList>
    </citation>
    <scope>NUCLEOTIDE SEQUENCE</scope>
    <source>
        <strain evidence="9">Busselton2</strain>
    </source>
</reference>
<evidence type="ECO:0000313" key="10">
    <source>
        <dbReference type="Proteomes" id="UP001146793"/>
    </source>
</evidence>
<dbReference type="InterPro" id="IPR039670">
    <property type="entry name" value="NPC2-like"/>
</dbReference>
<dbReference type="GO" id="GO:0015918">
    <property type="term" value="P:sterol transport"/>
    <property type="evidence" value="ECO:0007669"/>
    <property type="project" value="InterPro"/>
</dbReference>
<evidence type="ECO:0000256" key="3">
    <source>
        <dbReference type="ARBA" id="ARBA00011245"/>
    </source>
</evidence>
<dbReference type="InterPro" id="IPR014756">
    <property type="entry name" value="Ig_E-set"/>
</dbReference>
<dbReference type="SMART" id="SM00737">
    <property type="entry name" value="ML"/>
    <property type="match status" value="1"/>
</dbReference>
<name>A0AAV8A8I7_9EUKA</name>
<dbReference type="PANTHER" id="PTHR11306:SF0">
    <property type="entry name" value="PHOSPHATIDYLGLYCEROL_PHOSPHATIDYLINOSITOL TRANSFER PROTEIN"/>
    <property type="match status" value="1"/>
</dbReference>
<evidence type="ECO:0000256" key="7">
    <source>
        <dbReference type="SAM" id="SignalP"/>
    </source>
</evidence>
<evidence type="ECO:0000256" key="4">
    <source>
        <dbReference type="ARBA" id="ARBA00022448"/>
    </source>
</evidence>
<evidence type="ECO:0000313" key="9">
    <source>
        <dbReference type="EMBL" id="KAJ3449291.1"/>
    </source>
</evidence>
<proteinExistence type="inferred from homology"/>
<evidence type="ECO:0000256" key="2">
    <source>
        <dbReference type="ARBA" id="ARBA00006370"/>
    </source>
</evidence>
<protein>
    <submittedName>
        <fullName evidence="9">Phosphatidylglycerol/phosphatidylinositol transfer protein</fullName>
    </submittedName>
</protein>
<dbReference type="InterPro" id="IPR003172">
    <property type="entry name" value="ML_dom"/>
</dbReference>
<dbReference type="Gene3D" id="2.70.220.10">
    <property type="entry name" value="Ganglioside GM2 activator"/>
    <property type="match status" value="2"/>
</dbReference>
<keyword evidence="4" id="KW-0813">Transport</keyword>
<dbReference type="Proteomes" id="UP001146793">
    <property type="component" value="Unassembled WGS sequence"/>
</dbReference>
<keyword evidence="6" id="KW-0445">Lipid transport</keyword>
<feature type="chain" id="PRO_5044000994" evidence="7">
    <location>
        <begin position="17"/>
        <end position="142"/>
    </location>
</feature>
<keyword evidence="5 7" id="KW-0732">Signal</keyword>
<dbReference type="Pfam" id="PF02221">
    <property type="entry name" value="E1_DerP2_DerF2"/>
    <property type="match status" value="1"/>
</dbReference>
<comment type="caution">
    <text evidence="9">The sequence shown here is derived from an EMBL/GenBank/DDBJ whole genome shotgun (WGS) entry which is preliminary data.</text>
</comment>
<dbReference type="PANTHER" id="PTHR11306">
    <property type="entry name" value="NIEMANN PICK TYPE C2 PROTEIN NPC2-RELATED"/>
    <property type="match status" value="1"/>
</dbReference>
<organism evidence="9 10">
    <name type="scientific">Anaeramoeba flamelloides</name>
    <dbReference type="NCBI Taxonomy" id="1746091"/>
    <lineage>
        <taxon>Eukaryota</taxon>
        <taxon>Metamonada</taxon>
        <taxon>Anaeramoebidae</taxon>
        <taxon>Anaeramoeba</taxon>
    </lineage>
</organism>
<comment type="function">
    <text evidence="1">Catalyzes the intermembrane transfer of phosphatidylglycerol and phosphatidylinositol.</text>
</comment>
<dbReference type="EMBL" id="JANTQA010000012">
    <property type="protein sequence ID" value="KAJ3449291.1"/>
    <property type="molecule type" value="Genomic_DNA"/>
</dbReference>
<sequence length="142" mass="15833">MLKFLIVLLLVSSIFCKDWELCSSTENDILTVKSVSIVPDPVQKGKNVTITFDGTLSEEIKDPANIHLEVYMSGIKIFTKDMDMCTAQNDVPCPISAGEHKLRQSFQIPNFVPSGEFTGKITATNYDKKEIICVKFDVKIQG</sequence>
<evidence type="ECO:0000256" key="5">
    <source>
        <dbReference type="ARBA" id="ARBA00022729"/>
    </source>
</evidence>
<dbReference type="AlphaFoldDB" id="A0AAV8A8I7"/>
<evidence type="ECO:0000259" key="8">
    <source>
        <dbReference type="SMART" id="SM00737"/>
    </source>
</evidence>
<accession>A0AAV8A8I7</accession>
<evidence type="ECO:0000256" key="6">
    <source>
        <dbReference type="ARBA" id="ARBA00023055"/>
    </source>
</evidence>
<evidence type="ECO:0000256" key="1">
    <source>
        <dbReference type="ARBA" id="ARBA00002053"/>
    </source>
</evidence>